<proteinExistence type="predicted"/>
<dbReference type="InterPro" id="IPR016205">
    <property type="entry name" value="Glycerol_DH"/>
</dbReference>
<name>A0A919YSL5_9BACL</name>
<dbReference type="PANTHER" id="PTHR43616:SF5">
    <property type="entry name" value="GLYCEROL DEHYDROGENASE 1"/>
    <property type="match status" value="1"/>
</dbReference>
<protein>
    <submittedName>
        <fullName evidence="10">Glycerol-1-phosphate dehydrogenase [NAD(P)+]</fullName>
    </submittedName>
</protein>
<keyword evidence="2" id="KW-0444">Lipid biosynthesis</keyword>
<dbReference type="GO" id="GO:0008654">
    <property type="term" value="P:phospholipid biosynthetic process"/>
    <property type="evidence" value="ECO:0007669"/>
    <property type="project" value="UniProtKB-KW"/>
</dbReference>
<keyword evidence="5" id="KW-0560">Oxidoreductase</keyword>
<reference evidence="10" key="1">
    <citation type="submission" date="2021-03" db="EMBL/GenBank/DDBJ databases">
        <title>Antimicrobial resistance genes in bacteria isolated from Japanese honey, and their potential for conferring macrolide and lincosamide resistance in the American foulbrood pathogen Paenibacillus larvae.</title>
        <authorList>
            <person name="Okamoto M."/>
            <person name="Kumagai M."/>
            <person name="Kanamori H."/>
            <person name="Takamatsu D."/>
        </authorList>
    </citation>
    <scope>NUCLEOTIDE SEQUENCE</scope>
    <source>
        <strain evidence="10">J40TS1</strain>
    </source>
</reference>
<keyword evidence="8" id="KW-0594">Phospholipid biosynthesis</keyword>
<keyword evidence="11" id="KW-1185">Reference proteome</keyword>
<dbReference type="CDD" id="cd08175">
    <property type="entry name" value="G1PDH"/>
    <property type="match status" value="1"/>
</dbReference>
<evidence type="ECO:0000313" key="11">
    <source>
        <dbReference type="Proteomes" id="UP000683139"/>
    </source>
</evidence>
<keyword evidence="7" id="KW-0443">Lipid metabolism</keyword>
<evidence type="ECO:0000256" key="4">
    <source>
        <dbReference type="ARBA" id="ARBA00022857"/>
    </source>
</evidence>
<keyword evidence="6" id="KW-0520">NAD</keyword>
<dbReference type="Gene3D" id="1.20.1090.10">
    <property type="entry name" value="Dehydroquinate synthase-like - alpha domain"/>
    <property type="match status" value="1"/>
</dbReference>
<evidence type="ECO:0000256" key="6">
    <source>
        <dbReference type="ARBA" id="ARBA00023027"/>
    </source>
</evidence>
<organism evidence="10 11">
    <name type="scientific">Paenibacillus montaniterrae</name>
    <dbReference type="NCBI Taxonomy" id="429341"/>
    <lineage>
        <taxon>Bacteria</taxon>
        <taxon>Bacillati</taxon>
        <taxon>Bacillota</taxon>
        <taxon>Bacilli</taxon>
        <taxon>Bacillales</taxon>
        <taxon>Paenibacillaceae</taxon>
        <taxon>Paenibacillus</taxon>
    </lineage>
</organism>
<comment type="caution">
    <text evidence="10">The sequence shown here is derived from an EMBL/GenBank/DDBJ whole genome shotgun (WGS) entry which is preliminary data.</text>
</comment>
<dbReference type="InterPro" id="IPR032837">
    <property type="entry name" value="G1PDH"/>
</dbReference>
<dbReference type="PANTHER" id="PTHR43616">
    <property type="entry name" value="GLYCEROL DEHYDROGENASE"/>
    <property type="match status" value="1"/>
</dbReference>
<keyword evidence="1" id="KW-0963">Cytoplasm</keyword>
<dbReference type="EMBL" id="BOSE01000009">
    <property type="protein sequence ID" value="GIP18462.1"/>
    <property type="molecule type" value="Genomic_DNA"/>
</dbReference>
<evidence type="ECO:0000256" key="5">
    <source>
        <dbReference type="ARBA" id="ARBA00023002"/>
    </source>
</evidence>
<accession>A0A919YSL5</accession>
<dbReference type="GO" id="GO:0046872">
    <property type="term" value="F:metal ion binding"/>
    <property type="evidence" value="ECO:0007669"/>
    <property type="project" value="UniProtKB-KW"/>
</dbReference>
<evidence type="ECO:0000313" key="10">
    <source>
        <dbReference type="EMBL" id="GIP18462.1"/>
    </source>
</evidence>
<dbReference type="AlphaFoldDB" id="A0A919YSL5"/>
<evidence type="ECO:0000256" key="1">
    <source>
        <dbReference type="ARBA" id="ARBA00022490"/>
    </source>
</evidence>
<evidence type="ECO:0000256" key="9">
    <source>
        <dbReference type="ARBA" id="ARBA00023264"/>
    </source>
</evidence>
<keyword evidence="4" id="KW-0521">NADP</keyword>
<evidence type="ECO:0000256" key="2">
    <source>
        <dbReference type="ARBA" id="ARBA00022516"/>
    </source>
</evidence>
<sequence>MTERNDIGGGSSLQQLLDQATYQHFQEQMASICIEAGALHRIADHVEQKGYRSVQLVVDEHTYAAAGKELVLILGKKGFQAFTTCVTANSIGDVIADEAAIVQVLLDIQHNHADVVIAVGGGTLHDIARYAAYTSRLRFISVPTAPSVDGFNSKGAPIIIRGYKQTIISIGPEAVFADLNVLVKAPQPMIAAGFGDILGKYTSLFDWKFGAITSGEPYSLASELITRHALQHSVSCAGQIAKRDEEGIALLTRALMESGVAMLLFGHSHPASGAEHHLSHYWEMEYLKHGEKQLLHGAKVGCATIEIAKLYKQLQEQDWGLQAKLNSNIASHWDEIKQHISAIPAADELSALLAQVGGPTSYHQLGIAQELVARSMSEAHLVRPERYTLLHAYNMETGHMNSRSGA</sequence>
<dbReference type="GO" id="GO:0016614">
    <property type="term" value="F:oxidoreductase activity, acting on CH-OH group of donors"/>
    <property type="evidence" value="ECO:0007669"/>
    <property type="project" value="InterPro"/>
</dbReference>
<keyword evidence="3" id="KW-0479">Metal-binding</keyword>
<evidence type="ECO:0000256" key="8">
    <source>
        <dbReference type="ARBA" id="ARBA00023209"/>
    </source>
</evidence>
<evidence type="ECO:0000256" key="3">
    <source>
        <dbReference type="ARBA" id="ARBA00022723"/>
    </source>
</evidence>
<evidence type="ECO:0000256" key="7">
    <source>
        <dbReference type="ARBA" id="ARBA00023098"/>
    </source>
</evidence>
<dbReference type="Proteomes" id="UP000683139">
    <property type="component" value="Unassembled WGS sequence"/>
</dbReference>
<dbReference type="Gene3D" id="3.40.50.1970">
    <property type="match status" value="1"/>
</dbReference>
<dbReference type="SUPFAM" id="SSF56796">
    <property type="entry name" value="Dehydroquinate synthase-like"/>
    <property type="match status" value="1"/>
</dbReference>
<gene>
    <name evidence="10" type="primary">egsA_2</name>
    <name evidence="10" type="ORF">J40TS1_41040</name>
</gene>
<dbReference type="RefSeq" id="WP_246563817.1">
    <property type="nucleotide sequence ID" value="NZ_BOSE01000009.1"/>
</dbReference>
<dbReference type="Pfam" id="PF13685">
    <property type="entry name" value="Fe-ADH_2"/>
    <property type="match status" value="1"/>
</dbReference>
<keyword evidence="9" id="KW-1208">Phospholipid metabolism</keyword>